<feature type="transmembrane region" description="Helical" evidence="7">
    <location>
        <begin position="157"/>
        <end position="177"/>
    </location>
</feature>
<feature type="transmembrane region" description="Helical" evidence="7">
    <location>
        <begin position="27"/>
        <end position="47"/>
    </location>
</feature>
<evidence type="ECO:0000256" key="3">
    <source>
        <dbReference type="ARBA" id="ARBA00022801"/>
    </source>
</evidence>
<dbReference type="GO" id="GO:0006508">
    <property type="term" value="P:proteolysis"/>
    <property type="evidence" value="ECO:0007669"/>
    <property type="project" value="UniProtKB-KW"/>
</dbReference>
<gene>
    <name evidence="9" type="primary">htpX</name>
    <name evidence="9" type="ORF">FF011L_28460</name>
</gene>
<feature type="transmembrane region" description="Helical" evidence="7">
    <location>
        <begin position="291"/>
        <end position="308"/>
    </location>
</feature>
<dbReference type="KEGG" id="rml:FF011L_28460"/>
<keyword evidence="1 6" id="KW-0645">Protease</keyword>
<dbReference type="EMBL" id="CP036262">
    <property type="protein sequence ID" value="QDS94068.1"/>
    <property type="molecule type" value="Genomic_DNA"/>
</dbReference>
<evidence type="ECO:0000256" key="6">
    <source>
        <dbReference type="RuleBase" id="RU003983"/>
    </source>
</evidence>
<keyword evidence="7" id="KW-0472">Membrane</keyword>
<feature type="transmembrane region" description="Helical" evidence="7">
    <location>
        <begin position="183"/>
        <end position="205"/>
    </location>
</feature>
<dbReference type="GO" id="GO:0046872">
    <property type="term" value="F:metal ion binding"/>
    <property type="evidence" value="ECO:0007669"/>
    <property type="project" value="UniProtKB-KW"/>
</dbReference>
<name>A0A517MGQ3_9BACT</name>
<dbReference type="Gene3D" id="3.30.2010.10">
    <property type="entry name" value="Metalloproteases ('zincins'), catalytic domain"/>
    <property type="match status" value="1"/>
</dbReference>
<comment type="cofactor">
    <cofactor evidence="6">
        <name>Zn(2+)</name>
        <dbReference type="ChEBI" id="CHEBI:29105"/>
    </cofactor>
    <text evidence="6">Binds 1 zinc ion per subunit.</text>
</comment>
<keyword evidence="3 6" id="KW-0378">Hydrolase</keyword>
<keyword evidence="7" id="KW-0812">Transmembrane</keyword>
<feature type="transmembrane region" description="Helical" evidence="7">
    <location>
        <begin position="108"/>
        <end position="127"/>
    </location>
</feature>
<keyword evidence="2" id="KW-0479">Metal-binding</keyword>
<reference evidence="9 10" key="1">
    <citation type="submission" date="2019-02" db="EMBL/GenBank/DDBJ databases">
        <title>Deep-cultivation of Planctomycetes and their phenomic and genomic characterization uncovers novel biology.</title>
        <authorList>
            <person name="Wiegand S."/>
            <person name="Jogler M."/>
            <person name="Boedeker C."/>
            <person name="Pinto D."/>
            <person name="Vollmers J."/>
            <person name="Rivas-Marin E."/>
            <person name="Kohn T."/>
            <person name="Peeters S.H."/>
            <person name="Heuer A."/>
            <person name="Rast P."/>
            <person name="Oberbeckmann S."/>
            <person name="Bunk B."/>
            <person name="Jeske O."/>
            <person name="Meyerdierks A."/>
            <person name="Storesund J.E."/>
            <person name="Kallscheuer N."/>
            <person name="Luecker S."/>
            <person name="Lage O.M."/>
            <person name="Pohl T."/>
            <person name="Merkel B.J."/>
            <person name="Hornburger P."/>
            <person name="Mueller R.-W."/>
            <person name="Bruemmer F."/>
            <person name="Labrenz M."/>
            <person name="Spormann A.M."/>
            <person name="Op den Camp H."/>
            <person name="Overmann J."/>
            <person name="Amann R."/>
            <person name="Jetten M.S.M."/>
            <person name="Mascher T."/>
            <person name="Medema M.H."/>
            <person name="Devos D.P."/>
            <person name="Kaster A.-K."/>
            <person name="Ovreas L."/>
            <person name="Rohde M."/>
            <person name="Galperin M.Y."/>
            <person name="Jogler C."/>
        </authorList>
    </citation>
    <scope>NUCLEOTIDE SEQUENCE [LARGE SCALE GENOMIC DNA]</scope>
    <source>
        <strain evidence="9 10">FF011L</strain>
    </source>
</reference>
<evidence type="ECO:0000256" key="1">
    <source>
        <dbReference type="ARBA" id="ARBA00022670"/>
    </source>
</evidence>
<evidence type="ECO:0000256" key="5">
    <source>
        <dbReference type="ARBA" id="ARBA00023049"/>
    </source>
</evidence>
<feature type="transmembrane region" description="Helical" evidence="7">
    <location>
        <begin position="74"/>
        <end position="96"/>
    </location>
</feature>
<feature type="domain" description="Peptidase M48" evidence="8">
    <location>
        <begin position="244"/>
        <end position="407"/>
    </location>
</feature>
<evidence type="ECO:0000256" key="2">
    <source>
        <dbReference type="ARBA" id="ARBA00022723"/>
    </source>
</evidence>
<dbReference type="Proteomes" id="UP000320672">
    <property type="component" value="Chromosome"/>
</dbReference>
<evidence type="ECO:0000313" key="10">
    <source>
        <dbReference type="Proteomes" id="UP000320672"/>
    </source>
</evidence>
<dbReference type="RefSeq" id="WP_218932601.1">
    <property type="nucleotide sequence ID" value="NZ_CP036262.1"/>
</dbReference>
<sequence length="426" mass="46706">MPLFWFLLVVVSLGCGSVPGNVVPAQQAMIASFGVLLAWGLLAKVAAYTTTRQMQEGVAEPAVIVREFERQITFLRWGGLVAAVMTLIGFGLANLIENLPVCEHSMAIRAILMITPAVMMVSIVWWADHQFGVANGWVKEGPSSMIRELVSYFRLQGAWLVVPVLALLTLVDLVALIPGISSISGGLGVAVLAILFIPLAMPWLAKRVWETEPIGDRSEGWLLGVSKACGFRRLDVRRWNTNHRSGNALVAGFVPGCRVLMITDRLLDTLSDRDLMMVTLHELAHLKRWHVPLRMFAVVPAWVVVWMVDRYLDSYAWSETFGVVTALAGSLGFLHLISYRTEFDADAYACRLAVKASATVPQAPRDLSSAAFAMAHALESVTEGEASAQRGSWLHPSIAKRQKALARLAGRDAVIENCHPELNKCL</sequence>
<organism evidence="9 10">
    <name type="scientific">Roseimaritima multifibrata</name>
    <dbReference type="NCBI Taxonomy" id="1930274"/>
    <lineage>
        <taxon>Bacteria</taxon>
        <taxon>Pseudomonadati</taxon>
        <taxon>Planctomycetota</taxon>
        <taxon>Planctomycetia</taxon>
        <taxon>Pirellulales</taxon>
        <taxon>Pirellulaceae</taxon>
        <taxon>Roseimaritima</taxon>
    </lineage>
</organism>
<feature type="transmembrane region" description="Helical" evidence="7">
    <location>
        <begin position="314"/>
        <end position="334"/>
    </location>
</feature>
<keyword evidence="5 6" id="KW-0482">Metalloprotease</keyword>
<keyword evidence="10" id="KW-1185">Reference proteome</keyword>
<dbReference type="InterPro" id="IPR001915">
    <property type="entry name" value="Peptidase_M48"/>
</dbReference>
<dbReference type="GO" id="GO:0004222">
    <property type="term" value="F:metalloendopeptidase activity"/>
    <property type="evidence" value="ECO:0007669"/>
    <property type="project" value="InterPro"/>
</dbReference>
<evidence type="ECO:0000256" key="4">
    <source>
        <dbReference type="ARBA" id="ARBA00022833"/>
    </source>
</evidence>
<comment type="similarity">
    <text evidence="6">Belongs to the peptidase M48 family.</text>
</comment>
<keyword evidence="4 6" id="KW-0862">Zinc</keyword>
<proteinExistence type="inferred from homology"/>
<protein>
    <submittedName>
        <fullName evidence="9">Protease HtpX</fullName>
    </submittedName>
</protein>
<accession>A0A517MGQ3</accession>
<dbReference type="AlphaFoldDB" id="A0A517MGQ3"/>
<keyword evidence="7" id="KW-1133">Transmembrane helix</keyword>
<dbReference type="Pfam" id="PF01435">
    <property type="entry name" value="Peptidase_M48"/>
    <property type="match status" value="1"/>
</dbReference>
<evidence type="ECO:0000259" key="8">
    <source>
        <dbReference type="Pfam" id="PF01435"/>
    </source>
</evidence>
<evidence type="ECO:0000313" key="9">
    <source>
        <dbReference type="EMBL" id="QDS94068.1"/>
    </source>
</evidence>
<evidence type="ECO:0000256" key="7">
    <source>
        <dbReference type="SAM" id="Phobius"/>
    </source>
</evidence>